<reference evidence="1 2" key="1">
    <citation type="submission" date="2021-06" db="EMBL/GenBank/DDBJ databases">
        <title>Caerostris extrusa draft genome.</title>
        <authorList>
            <person name="Kono N."/>
            <person name="Arakawa K."/>
        </authorList>
    </citation>
    <scope>NUCLEOTIDE SEQUENCE [LARGE SCALE GENOMIC DNA]</scope>
</reference>
<keyword evidence="2" id="KW-1185">Reference proteome</keyword>
<proteinExistence type="predicted"/>
<dbReference type="Proteomes" id="UP001054945">
    <property type="component" value="Unassembled WGS sequence"/>
</dbReference>
<protein>
    <submittedName>
        <fullName evidence="1">Uncharacterized protein</fullName>
    </submittedName>
</protein>
<gene>
    <name evidence="1" type="ORF">CEXT_398391</name>
</gene>
<comment type="caution">
    <text evidence="1">The sequence shown here is derived from an EMBL/GenBank/DDBJ whole genome shotgun (WGS) entry which is preliminary data.</text>
</comment>
<evidence type="ECO:0000313" key="2">
    <source>
        <dbReference type="Proteomes" id="UP001054945"/>
    </source>
</evidence>
<organism evidence="1 2">
    <name type="scientific">Caerostris extrusa</name>
    <name type="common">Bark spider</name>
    <name type="synonym">Caerostris bankana</name>
    <dbReference type="NCBI Taxonomy" id="172846"/>
    <lineage>
        <taxon>Eukaryota</taxon>
        <taxon>Metazoa</taxon>
        <taxon>Ecdysozoa</taxon>
        <taxon>Arthropoda</taxon>
        <taxon>Chelicerata</taxon>
        <taxon>Arachnida</taxon>
        <taxon>Araneae</taxon>
        <taxon>Araneomorphae</taxon>
        <taxon>Entelegynae</taxon>
        <taxon>Araneoidea</taxon>
        <taxon>Araneidae</taxon>
        <taxon>Caerostris</taxon>
    </lineage>
</organism>
<accession>A0AAV4RP25</accession>
<evidence type="ECO:0000313" key="1">
    <source>
        <dbReference type="EMBL" id="GIY23122.1"/>
    </source>
</evidence>
<sequence>MFRLRRRASTLFVLMEHKVILHRRIPPPFVSQRSNRASQQIRRQNNLFRKVIFDPSSSHSIRTLFSFSFNYVCLNVQELHKKNAII</sequence>
<dbReference type="AlphaFoldDB" id="A0AAV4RP25"/>
<dbReference type="EMBL" id="BPLR01008237">
    <property type="protein sequence ID" value="GIY23122.1"/>
    <property type="molecule type" value="Genomic_DNA"/>
</dbReference>
<name>A0AAV4RP25_CAEEX</name>